<feature type="region of interest" description="Disordered" evidence="2">
    <location>
        <begin position="64"/>
        <end position="124"/>
    </location>
</feature>
<evidence type="ECO:0000313" key="4">
    <source>
        <dbReference type="EMBL" id="MBK1696932.1"/>
    </source>
</evidence>
<keyword evidence="5" id="KW-1185">Reference proteome</keyword>
<dbReference type="CDD" id="cd00165">
    <property type="entry name" value="S4"/>
    <property type="match status" value="1"/>
</dbReference>
<dbReference type="GO" id="GO:0003723">
    <property type="term" value="F:RNA binding"/>
    <property type="evidence" value="ECO:0007669"/>
    <property type="project" value="UniProtKB-KW"/>
</dbReference>
<protein>
    <submittedName>
        <fullName evidence="4">RNA-binding protein S4</fullName>
    </submittedName>
</protein>
<feature type="compositionally biased region" description="Pro residues" evidence="2">
    <location>
        <begin position="82"/>
        <end position="97"/>
    </location>
</feature>
<dbReference type="EMBL" id="NRRE01000020">
    <property type="protein sequence ID" value="MBK1696932.1"/>
    <property type="molecule type" value="Genomic_DNA"/>
</dbReference>
<dbReference type="Pfam" id="PF01479">
    <property type="entry name" value="S4"/>
    <property type="match status" value="1"/>
</dbReference>
<evidence type="ECO:0000313" key="5">
    <source>
        <dbReference type="Proteomes" id="UP000778970"/>
    </source>
</evidence>
<dbReference type="PROSITE" id="PS50889">
    <property type="entry name" value="S4"/>
    <property type="match status" value="1"/>
</dbReference>
<dbReference type="InterPro" id="IPR036986">
    <property type="entry name" value="S4_RNA-bd_sf"/>
</dbReference>
<proteinExistence type="predicted"/>
<evidence type="ECO:0000256" key="1">
    <source>
        <dbReference type="PROSITE-ProRule" id="PRU00182"/>
    </source>
</evidence>
<feature type="compositionally biased region" description="Basic and acidic residues" evidence="2">
    <location>
        <begin position="112"/>
        <end position="124"/>
    </location>
</feature>
<dbReference type="SMART" id="SM00363">
    <property type="entry name" value="S4"/>
    <property type="match status" value="1"/>
</dbReference>
<evidence type="ECO:0000259" key="3">
    <source>
        <dbReference type="SMART" id="SM00363"/>
    </source>
</evidence>
<name>A0A934QHS6_9PROT</name>
<accession>A0A934QHS6</accession>
<dbReference type="SUPFAM" id="SSF55174">
    <property type="entry name" value="Alpha-L RNA-binding motif"/>
    <property type="match status" value="1"/>
</dbReference>
<gene>
    <name evidence="4" type="ORF">CKO21_06700</name>
</gene>
<reference evidence="4" key="1">
    <citation type="submission" date="2017-08" db="EMBL/GenBank/DDBJ databases">
        <authorList>
            <person name="Imhoff J.F."/>
            <person name="Rahn T."/>
            <person name="Kuenzel S."/>
            <person name="Neulinger S.C."/>
        </authorList>
    </citation>
    <scope>NUCLEOTIDE SEQUENCE</scope>
    <source>
        <strain evidence="4">DSM 9154</strain>
    </source>
</reference>
<keyword evidence="1" id="KW-0694">RNA-binding</keyword>
<dbReference type="Proteomes" id="UP000778970">
    <property type="component" value="Unassembled WGS sequence"/>
</dbReference>
<evidence type="ECO:0000256" key="2">
    <source>
        <dbReference type="SAM" id="MobiDB-lite"/>
    </source>
</evidence>
<comment type="caution">
    <text evidence="4">The sequence shown here is derived from an EMBL/GenBank/DDBJ whole genome shotgun (WGS) entry which is preliminary data.</text>
</comment>
<reference evidence="4" key="2">
    <citation type="journal article" date="2020" name="Microorganisms">
        <title>Osmotic Adaptation and Compatible Solute Biosynthesis of Phototrophic Bacteria as Revealed from Genome Analyses.</title>
        <authorList>
            <person name="Imhoff J.F."/>
            <person name="Rahn T."/>
            <person name="Kunzel S."/>
            <person name="Keller A."/>
            <person name="Neulinger S.C."/>
        </authorList>
    </citation>
    <scope>NUCLEOTIDE SEQUENCE</scope>
    <source>
        <strain evidence="4">DSM 9154</strain>
    </source>
</reference>
<dbReference type="Gene3D" id="3.10.290.10">
    <property type="entry name" value="RNA-binding S4 domain"/>
    <property type="match status" value="1"/>
</dbReference>
<dbReference type="AlphaFoldDB" id="A0A934QHS6"/>
<organism evidence="4 5">
    <name type="scientific">Rhodovibrio salinarum</name>
    <dbReference type="NCBI Taxonomy" id="1087"/>
    <lineage>
        <taxon>Bacteria</taxon>
        <taxon>Pseudomonadati</taxon>
        <taxon>Pseudomonadota</taxon>
        <taxon>Alphaproteobacteria</taxon>
        <taxon>Rhodospirillales</taxon>
        <taxon>Rhodovibrionaceae</taxon>
        <taxon>Rhodovibrio</taxon>
    </lineage>
</organism>
<sequence length="124" mass="13886">MRADKWLWQARFFKSRTLAAKAIQGGIRLSGDKTDKPNRSVRVGDVLTFQQGRQIRVIRVEALGTRRGPAPEARTLFTDLDPPQPKPKGEKAPPPGAERPKGAGRPTKRERRQIDKLHGTDDVL</sequence>
<dbReference type="InterPro" id="IPR002942">
    <property type="entry name" value="S4_RNA-bd"/>
</dbReference>
<feature type="domain" description="RNA-binding S4" evidence="3">
    <location>
        <begin position="1"/>
        <end position="63"/>
    </location>
</feature>